<feature type="transmembrane region" description="Helical" evidence="1">
    <location>
        <begin position="671"/>
        <end position="690"/>
    </location>
</feature>
<dbReference type="InterPro" id="IPR050742">
    <property type="entry name" value="Helicase_Restrict-Modif_Enz"/>
</dbReference>
<name>A0ABU0DXK8_9FIRM</name>
<organism evidence="3 4">
    <name type="scientific">Breznakia pachnodae</name>
    <dbReference type="NCBI Taxonomy" id="265178"/>
    <lineage>
        <taxon>Bacteria</taxon>
        <taxon>Bacillati</taxon>
        <taxon>Bacillota</taxon>
        <taxon>Erysipelotrichia</taxon>
        <taxon>Erysipelotrichales</taxon>
        <taxon>Erysipelotrichaceae</taxon>
        <taxon>Breznakia</taxon>
    </lineage>
</organism>
<protein>
    <submittedName>
        <fullName evidence="3">Superfamily II DNA or RNA helicase</fullName>
    </submittedName>
</protein>
<dbReference type="InterPro" id="IPR027417">
    <property type="entry name" value="P-loop_NTPase"/>
</dbReference>
<evidence type="ECO:0000256" key="1">
    <source>
        <dbReference type="SAM" id="Phobius"/>
    </source>
</evidence>
<keyword evidence="3" id="KW-0378">Hydrolase</keyword>
<gene>
    <name evidence="3" type="ORF">J2S15_000052</name>
</gene>
<evidence type="ECO:0000259" key="2">
    <source>
        <dbReference type="PROSITE" id="PS51192"/>
    </source>
</evidence>
<dbReference type="PANTHER" id="PTHR47396:SF1">
    <property type="entry name" value="ATP-DEPENDENT HELICASE IRC3-RELATED"/>
    <property type="match status" value="1"/>
</dbReference>
<sequence length="881" mass="100884">MYTDILNFKGEWRIYQKRVLDNLDKHLRDDKIHIVAAPGSGKTTLGIEIIKRLGQPCLILTPNITIREQWLSRVKEGFLTSSTNSDEVLSNTICSPKLITSITYQAMHSSISKVKDDDEDYSDLDILGVIEKHNIKVICLDEAHHLKNEWWKALEKLVDSGKGVTLLSLTATPPYDSSFQEWNRYIDMCGPIDEEVFTPELVKEGSLCAHQDYVYFNWPTKDEKEMVDKHKDNIIACMRELLDLNSLESLICTHPALRDPSPYIDYFLENPTYLVSLMIYLKGKGIAYPKEFNEVFDMKTFELPMMSGKYLQCLIQNVLYDDIEHYQDTNDTRKLIEKILRTHSCIHRNKVSFVKNDKVEKLLVNSKGKLNSIQTIVKEEYSQMNDSLRMLILCDYIKKEMISLVGQEHGISELGAVPIFDCIYSLKLKGLKLAILSGGIVVIPKECESLLSSGLSQHGYSASYSKLGIDDYVQVSTNADNGTLVRCVTHLFEQGHIHVLTGTKSLLGEGWDSPCINTLILASYVGSFVLSNQMRGRAIRSYDKDSNKVSNIWHLVCMDPVSKNKEFTLEEHVSADFDTLKRRFESFLGLHYELDVVESGFGRITYVTPPYKEKNIKDINSQMLQESRKRDKQKKRWDHALAVIDQKSPVEQVVSVDNEQFEKIYAFANTWALWIGMIVSMIVLAPVYAMRGSVGSLSMTMSFYFLIYIIFAFISMYLVSFITIKLSPQRNLQRIGDAILSALQDAGYVSSRTLKVRIRKTPLAECVIIYLDGGEAKDKNLFTTCLKEFFAMIENQRYMIVRKGRMNSINKYFAVPEIFSKNKKDAQLFEEHIKRLMGRHELVYTRNGSGRKVLLKARAKCFGYRNQAMLEDKKQVLGNLE</sequence>
<dbReference type="SMART" id="SM00487">
    <property type="entry name" value="DEXDc"/>
    <property type="match status" value="1"/>
</dbReference>
<keyword evidence="3" id="KW-0067">ATP-binding</keyword>
<keyword evidence="1" id="KW-0472">Membrane</keyword>
<dbReference type="EMBL" id="JAUSUR010000001">
    <property type="protein sequence ID" value="MDQ0359321.1"/>
    <property type="molecule type" value="Genomic_DNA"/>
</dbReference>
<dbReference type="GO" id="GO:0004386">
    <property type="term" value="F:helicase activity"/>
    <property type="evidence" value="ECO:0007669"/>
    <property type="project" value="UniProtKB-KW"/>
</dbReference>
<dbReference type="RefSeq" id="WP_307404343.1">
    <property type="nucleotide sequence ID" value="NZ_JAUSUR010000001.1"/>
</dbReference>
<comment type="caution">
    <text evidence="3">The sequence shown here is derived from an EMBL/GenBank/DDBJ whole genome shotgun (WGS) entry which is preliminary data.</text>
</comment>
<dbReference type="Gene3D" id="3.40.50.300">
    <property type="entry name" value="P-loop containing nucleotide triphosphate hydrolases"/>
    <property type="match status" value="2"/>
</dbReference>
<dbReference type="Proteomes" id="UP001230220">
    <property type="component" value="Unassembled WGS sequence"/>
</dbReference>
<dbReference type="InterPro" id="IPR006935">
    <property type="entry name" value="Helicase/UvrB_N"/>
</dbReference>
<evidence type="ECO:0000313" key="4">
    <source>
        <dbReference type="Proteomes" id="UP001230220"/>
    </source>
</evidence>
<keyword evidence="1" id="KW-1133">Transmembrane helix</keyword>
<dbReference type="PROSITE" id="PS51192">
    <property type="entry name" value="HELICASE_ATP_BIND_1"/>
    <property type="match status" value="1"/>
</dbReference>
<dbReference type="Pfam" id="PF04851">
    <property type="entry name" value="ResIII"/>
    <property type="match status" value="1"/>
</dbReference>
<keyword evidence="3" id="KW-0347">Helicase</keyword>
<dbReference type="PANTHER" id="PTHR47396">
    <property type="entry name" value="TYPE I RESTRICTION ENZYME ECOKI R PROTEIN"/>
    <property type="match status" value="1"/>
</dbReference>
<dbReference type="CDD" id="cd18785">
    <property type="entry name" value="SF2_C"/>
    <property type="match status" value="1"/>
</dbReference>
<feature type="domain" description="Helicase ATP-binding" evidence="2">
    <location>
        <begin position="23"/>
        <end position="191"/>
    </location>
</feature>
<reference evidence="3 4" key="1">
    <citation type="submission" date="2023-07" db="EMBL/GenBank/DDBJ databases">
        <title>Genomic Encyclopedia of Type Strains, Phase IV (KMG-IV): sequencing the most valuable type-strain genomes for metagenomic binning, comparative biology and taxonomic classification.</title>
        <authorList>
            <person name="Goeker M."/>
        </authorList>
    </citation>
    <scope>NUCLEOTIDE SEQUENCE [LARGE SCALE GENOMIC DNA]</scope>
    <source>
        <strain evidence="3 4">DSM 16784</strain>
    </source>
</reference>
<keyword evidence="4" id="KW-1185">Reference proteome</keyword>
<evidence type="ECO:0000313" key="3">
    <source>
        <dbReference type="EMBL" id="MDQ0359321.1"/>
    </source>
</evidence>
<dbReference type="InterPro" id="IPR014001">
    <property type="entry name" value="Helicase_ATP-bd"/>
</dbReference>
<dbReference type="SUPFAM" id="SSF52540">
    <property type="entry name" value="P-loop containing nucleoside triphosphate hydrolases"/>
    <property type="match status" value="2"/>
</dbReference>
<proteinExistence type="predicted"/>
<keyword evidence="1" id="KW-0812">Transmembrane</keyword>
<feature type="transmembrane region" description="Helical" evidence="1">
    <location>
        <begin position="702"/>
        <end position="724"/>
    </location>
</feature>
<keyword evidence="3" id="KW-0547">Nucleotide-binding</keyword>
<accession>A0ABU0DXK8</accession>